<dbReference type="SMART" id="SM00380">
    <property type="entry name" value="AP2"/>
    <property type="match status" value="1"/>
</dbReference>
<dbReference type="FunFam" id="3.30.730.10:FF:000001">
    <property type="entry name" value="Ethylene-responsive transcription factor 2"/>
    <property type="match status" value="1"/>
</dbReference>
<dbReference type="GO" id="GO:0003700">
    <property type="term" value="F:DNA-binding transcription factor activity"/>
    <property type="evidence" value="ECO:0007669"/>
    <property type="project" value="InterPro"/>
</dbReference>
<evidence type="ECO:0000313" key="12">
    <source>
        <dbReference type="RefSeq" id="XP_010269215.1"/>
    </source>
</evidence>
<dbReference type="Proteomes" id="UP000189703">
    <property type="component" value="Unplaced"/>
</dbReference>
<dbReference type="Pfam" id="PF00847">
    <property type="entry name" value="AP2"/>
    <property type="match status" value="1"/>
</dbReference>
<evidence type="ECO:0000256" key="4">
    <source>
        <dbReference type="ARBA" id="ARBA00023125"/>
    </source>
</evidence>
<evidence type="ECO:0000256" key="6">
    <source>
        <dbReference type="ARBA" id="ARBA00023163"/>
    </source>
</evidence>
<dbReference type="InterPro" id="IPR001471">
    <property type="entry name" value="AP2/ERF_dom"/>
</dbReference>
<dbReference type="PANTHER" id="PTHR31657:SF73">
    <property type="entry name" value="OS02G0752800 PROTEIN"/>
    <property type="match status" value="1"/>
</dbReference>
<dbReference type="RefSeq" id="XP_010269215.1">
    <property type="nucleotide sequence ID" value="XM_010270913.2"/>
</dbReference>
<dbReference type="GO" id="GO:0005634">
    <property type="term" value="C:nucleus"/>
    <property type="evidence" value="ECO:0000318"/>
    <property type="project" value="GO_Central"/>
</dbReference>
<evidence type="ECO:0000313" key="11">
    <source>
        <dbReference type="Proteomes" id="UP000189703"/>
    </source>
</evidence>
<dbReference type="OrthoDB" id="10038011at2759"/>
<proteinExistence type="inferred from homology"/>
<evidence type="ECO:0000256" key="3">
    <source>
        <dbReference type="ARBA" id="ARBA00023015"/>
    </source>
</evidence>
<keyword evidence="6" id="KW-0804">Transcription</keyword>
<dbReference type="PROSITE" id="PS51032">
    <property type="entry name" value="AP2_ERF"/>
    <property type="match status" value="1"/>
</dbReference>
<feature type="domain" description="AP2/ERF" evidence="10">
    <location>
        <begin position="182"/>
        <end position="239"/>
    </location>
</feature>
<evidence type="ECO:0000256" key="9">
    <source>
        <dbReference type="SAM" id="MobiDB-lite"/>
    </source>
</evidence>
<evidence type="ECO:0000256" key="5">
    <source>
        <dbReference type="ARBA" id="ARBA00023159"/>
    </source>
</evidence>
<keyword evidence="5" id="KW-0010">Activator</keyword>
<dbReference type="GO" id="GO:0043565">
    <property type="term" value="F:sequence-specific DNA binding"/>
    <property type="evidence" value="ECO:0000318"/>
    <property type="project" value="GO_Central"/>
</dbReference>
<dbReference type="InParanoid" id="A0A1U8AN09"/>
<comment type="similarity">
    <text evidence="8">Belongs to the AP2/ERF transcription factor family. ERF subfamily.</text>
</comment>
<gene>
    <name evidence="12" type="primary">LOC104605948</name>
</gene>
<evidence type="ECO:0000256" key="8">
    <source>
        <dbReference type="ARBA" id="ARBA00024343"/>
    </source>
</evidence>
<name>A0A1U8AN09_NELNU</name>
<keyword evidence="4" id="KW-0238">DNA-binding</keyword>
<keyword evidence="3" id="KW-0805">Transcription regulation</keyword>
<dbReference type="STRING" id="4432.A0A1U8AN09"/>
<evidence type="ECO:0000256" key="2">
    <source>
        <dbReference type="ARBA" id="ARBA00022745"/>
    </source>
</evidence>
<feature type="compositionally biased region" description="Low complexity" evidence="9">
    <location>
        <begin position="338"/>
        <end position="353"/>
    </location>
</feature>
<dbReference type="KEGG" id="nnu:104605948"/>
<evidence type="ECO:0000259" key="10">
    <source>
        <dbReference type="PROSITE" id="PS51032"/>
    </source>
</evidence>
<evidence type="ECO:0000256" key="1">
    <source>
        <dbReference type="ARBA" id="ARBA00004123"/>
    </source>
</evidence>
<dbReference type="CDD" id="cd00018">
    <property type="entry name" value="AP2"/>
    <property type="match status" value="1"/>
</dbReference>
<dbReference type="InterPro" id="IPR051758">
    <property type="entry name" value="ERF/AP2-like"/>
</dbReference>
<dbReference type="GO" id="GO:0009873">
    <property type="term" value="P:ethylene-activated signaling pathway"/>
    <property type="evidence" value="ECO:0007669"/>
    <property type="project" value="UniProtKB-KW"/>
</dbReference>
<dbReference type="PANTHER" id="PTHR31657">
    <property type="entry name" value="ETHYLENE-RESPONSIVE TRANSCRIPTION FACTOR ERF061"/>
    <property type="match status" value="1"/>
</dbReference>
<dbReference type="GeneID" id="104605948"/>
<feature type="region of interest" description="Disordered" evidence="9">
    <location>
        <begin position="33"/>
        <end position="55"/>
    </location>
</feature>
<reference evidence="12" key="1">
    <citation type="submission" date="2025-08" db="UniProtKB">
        <authorList>
            <consortium name="RefSeq"/>
        </authorList>
    </citation>
    <scope>IDENTIFICATION</scope>
</reference>
<sequence length="391" mass="42604">MAAAIDIYSSSSPVVSDPFREELMKALEPFIKGASPASSATPSTSSPSSSLPSTSSSSYPLSYFPSSIPSQPNPIPNFCSTSTTHMFSQGFSSHDQLGLDRSGSIGLNYLSPSQIQQIQAQIQFQQQLAAMAAMAAAPVVQNQNNPGQWQQKQQQQHTLNFLSPKAIPMKQVAGSVPKATKLYRGVRQRHWGKWVAEIRLPKNRTRLWLGTFDTAEEAALAYDKAAYKLRGEFARLNFPNLRHQGAHVAGEFGDYKPLQSSVDAKLQAICQSLAISQKQGNLSKPVFLAGKKKTTMDGQPQADSTVSPAQPLQTLVLEKSSQGESGFLPSENCKVENSSSPSSTDSDESAGSSPDPDFKLPDFTEPPWDESENLSLQRYPSWDIDWESILS</sequence>
<dbReference type="GO" id="GO:0000976">
    <property type="term" value="F:transcription cis-regulatory region binding"/>
    <property type="evidence" value="ECO:0007669"/>
    <property type="project" value="UniProtKB-ARBA"/>
</dbReference>
<protein>
    <submittedName>
        <fullName evidence="12">Ethylene-responsive transcription factor RAP2-4</fullName>
    </submittedName>
</protein>
<dbReference type="Gene3D" id="3.30.730.10">
    <property type="entry name" value="AP2/ERF domain"/>
    <property type="match status" value="1"/>
</dbReference>
<keyword evidence="2" id="KW-0936">Ethylene signaling pathway</keyword>
<dbReference type="OMA" id="KSEWELT"/>
<accession>A0A1U8AN09</accession>
<feature type="region of interest" description="Disordered" evidence="9">
    <location>
        <begin position="321"/>
        <end position="374"/>
    </location>
</feature>
<keyword evidence="7" id="KW-0539">Nucleus</keyword>
<dbReference type="AlphaFoldDB" id="A0A1U8AN09"/>
<dbReference type="eggNOG" id="ENOG502QQEY">
    <property type="taxonomic scope" value="Eukaryota"/>
</dbReference>
<dbReference type="SUPFAM" id="SSF54171">
    <property type="entry name" value="DNA-binding domain"/>
    <property type="match status" value="1"/>
</dbReference>
<feature type="compositionally biased region" description="Low complexity" evidence="9">
    <location>
        <begin position="34"/>
        <end position="55"/>
    </location>
</feature>
<evidence type="ECO:0000256" key="7">
    <source>
        <dbReference type="ARBA" id="ARBA00023242"/>
    </source>
</evidence>
<comment type="subcellular location">
    <subcellularLocation>
        <location evidence="1">Nucleus</location>
    </subcellularLocation>
</comment>
<dbReference type="InterPro" id="IPR016177">
    <property type="entry name" value="DNA-bd_dom_sf"/>
</dbReference>
<dbReference type="PRINTS" id="PR00367">
    <property type="entry name" value="ETHRSPELEMNT"/>
</dbReference>
<organism evidence="11 12">
    <name type="scientific">Nelumbo nucifera</name>
    <name type="common">Sacred lotus</name>
    <dbReference type="NCBI Taxonomy" id="4432"/>
    <lineage>
        <taxon>Eukaryota</taxon>
        <taxon>Viridiplantae</taxon>
        <taxon>Streptophyta</taxon>
        <taxon>Embryophyta</taxon>
        <taxon>Tracheophyta</taxon>
        <taxon>Spermatophyta</taxon>
        <taxon>Magnoliopsida</taxon>
        <taxon>Proteales</taxon>
        <taxon>Nelumbonaceae</taxon>
        <taxon>Nelumbo</taxon>
    </lineage>
</organism>
<dbReference type="FunCoup" id="A0A1U8AN09">
    <property type="interactions" value="1830"/>
</dbReference>
<keyword evidence="11" id="KW-1185">Reference proteome</keyword>
<dbReference type="InterPro" id="IPR036955">
    <property type="entry name" value="AP2/ERF_dom_sf"/>
</dbReference>